<feature type="region of interest" description="Disordered" evidence="1">
    <location>
        <begin position="1"/>
        <end position="149"/>
    </location>
</feature>
<comment type="caution">
    <text evidence="2">The sequence shown here is derived from an EMBL/GenBank/DDBJ whole genome shotgun (WGS) entry which is preliminary data.</text>
</comment>
<feature type="region of interest" description="Disordered" evidence="1">
    <location>
        <begin position="172"/>
        <end position="413"/>
    </location>
</feature>
<feature type="compositionally biased region" description="Low complexity" evidence="1">
    <location>
        <begin position="225"/>
        <end position="236"/>
    </location>
</feature>
<gene>
    <name evidence="2" type="ORF">PVAG01_09076</name>
</gene>
<feature type="compositionally biased region" description="Polar residues" evidence="1">
    <location>
        <begin position="109"/>
        <end position="126"/>
    </location>
</feature>
<feature type="compositionally biased region" description="Low complexity" evidence="1">
    <location>
        <begin position="306"/>
        <end position="320"/>
    </location>
</feature>
<feature type="compositionally biased region" description="Low complexity" evidence="1">
    <location>
        <begin position="260"/>
        <end position="299"/>
    </location>
</feature>
<evidence type="ECO:0000256" key="1">
    <source>
        <dbReference type="SAM" id="MobiDB-lite"/>
    </source>
</evidence>
<dbReference type="Proteomes" id="UP001629113">
    <property type="component" value="Unassembled WGS sequence"/>
</dbReference>
<evidence type="ECO:0000313" key="2">
    <source>
        <dbReference type="EMBL" id="KAL3418855.1"/>
    </source>
</evidence>
<protein>
    <submittedName>
        <fullName evidence="2">Uncharacterized protein</fullName>
    </submittedName>
</protein>
<feature type="compositionally biased region" description="Polar residues" evidence="1">
    <location>
        <begin position="17"/>
        <end position="32"/>
    </location>
</feature>
<sequence length="413" mass="43869">MSYYENQQWTAAGGGQPQQWEQQTPPARSGASSAVPREDSSAFSTQLDEVDRAVDNLVKSGKMFPGAPARRESMPMAGPPRDFPQQFDPHRMGGGPPRHHSVSDFGDSRSFSQGSGLQNFYATQRHQPSRGANEAEQVMQAKRRMAAQRERELRNYHQEQQYNRSVLAEISTFGGKPDRTMSPSSGMSEDERRELIARQRSALYGEGAGFGDNGQFDENGTPRPGTQGSGTQSATGIRGHSPLAFDHYNSHSNQGQSENAGQQTSAEGQQQAQGQQRSRANSTSSPSSNPTSSFSLFESAAAHVQSSRTSTSSPGGSPPRNGAKGLPASSGVAPIGTRPAQAPNPALNKRSTTPLPSPLSFGFAANSEEDSADKTGRTASAASNPNEGLGWGSKSGVWGAQKNSLGVQASVWG</sequence>
<feature type="compositionally biased region" description="Polar residues" evidence="1">
    <location>
        <begin position="1"/>
        <end position="10"/>
    </location>
</feature>
<organism evidence="2 3">
    <name type="scientific">Phlyctema vagabunda</name>
    <dbReference type="NCBI Taxonomy" id="108571"/>
    <lineage>
        <taxon>Eukaryota</taxon>
        <taxon>Fungi</taxon>
        <taxon>Dikarya</taxon>
        <taxon>Ascomycota</taxon>
        <taxon>Pezizomycotina</taxon>
        <taxon>Leotiomycetes</taxon>
        <taxon>Helotiales</taxon>
        <taxon>Dermateaceae</taxon>
        <taxon>Phlyctema</taxon>
    </lineage>
</organism>
<proteinExistence type="predicted"/>
<dbReference type="EMBL" id="JBFCZG010000008">
    <property type="protein sequence ID" value="KAL3418855.1"/>
    <property type="molecule type" value="Genomic_DNA"/>
</dbReference>
<reference evidence="2 3" key="1">
    <citation type="submission" date="2024-06" db="EMBL/GenBank/DDBJ databases">
        <title>Complete genome of Phlyctema vagabunda strain 19-DSS-EL-015.</title>
        <authorList>
            <person name="Fiorenzani C."/>
        </authorList>
    </citation>
    <scope>NUCLEOTIDE SEQUENCE [LARGE SCALE GENOMIC DNA]</scope>
    <source>
        <strain evidence="2 3">19-DSS-EL-015</strain>
    </source>
</reference>
<accession>A0ABR4P6E1</accession>
<evidence type="ECO:0000313" key="3">
    <source>
        <dbReference type="Proteomes" id="UP001629113"/>
    </source>
</evidence>
<feature type="compositionally biased region" description="Polar residues" evidence="1">
    <location>
        <begin position="377"/>
        <end position="386"/>
    </location>
</feature>
<feature type="compositionally biased region" description="Polar residues" evidence="1">
    <location>
        <begin position="250"/>
        <end position="259"/>
    </location>
</feature>
<keyword evidence="3" id="KW-1185">Reference proteome</keyword>
<name>A0ABR4P6E1_9HELO</name>